<dbReference type="Gene3D" id="3.20.20.80">
    <property type="entry name" value="Glycosidases"/>
    <property type="match status" value="1"/>
</dbReference>
<gene>
    <name evidence="4" type="ORF">NW762_010241</name>
</gene>
<dbReference type="InterPro" id="IPR036861">
    <property type="entry name" value="Endochitinase-like_sf"/>
</dbReference>
<evidence type="ECO:0000313" key="5">
    <source>
        <dbReference type="Proteomes" id="UP001152049"/>
    </source>
</evidence>
<dbReference type="CDD" id="cd11577">
    <property type="entry name" value="GH71"/>
    <property type="match status" value="1"/>
</dbReference>
<dbReference type="InterPro" id="IPR001002">
    <property type="entry name" value="Chitin-bd_1"/>
</dbReference>
<comment type="caution">
    <text evidence="2">Lacks conserved residue(s) required for the propagation of feature annotation.</text>
</comment>
<evidence type="ECO:0000256" key="1">
    <source>
        <dbReference type="ARBA" id="ARBA00022669"/>
    </source>
</evidence>
<dbReference type="OrthoDB" id="3257981at2759"/>
<dbReference type="SUPFAM" id="SSF57016">
    <property type="entry name" value="Plant lectins/antimicrobial peptides"/>
    <property type="match status" value="1"/>
</dbReference>
<name>A0A9W8VAX1_9HYPO</name>
<feature type="disulfide bond" evidence="2">
    <location>
        <begin position="517"/>
        <end position="531"/>
    </location>
</feature>
<dbReference type="Gene3D" id="3.30.60.10">
    <property type="entry name" value="Endochitinase-like"/>
    <property type="match status" value="1"/>
</dbReference>
<reference evidence="4" key="1">
    <citation type="submission" date="2022-09" db="EMBL/GenBank/DDBJ databases">
        <title>Fusarium specimens isolated from Avocado Roots.</title>
        <authorList>
            <person name="Stajich J."/>
            <person name="Roper C."/>
            <person name="Heimlech-Rivalta G."/>
        </authorList>
    </citation>
    <scope>NUCLEOTIDE SEQUENCE</scope>
    <source>
        <strain evidence="4">CF00136</strain>
    </source>
</reference>
<proteinExistence type="predicted"/>
<dbReference type="PROSITE" id="PS50941">
    <property type="entry name" value="CHIT_BIND_I_2"/>
    <property type="match status" value="1"/>
</dbReference>
<dbReference type="GO" id="GO:0051118">
    <property type="term" value="F:glucan endo-1,3-alpha-glucosidase activity"/>
    <property type="evidence" value="ECO:0007669"/>
    <property type="project" value="InterPro"/>
</dbReference>
<protein>
    <recommendedName>
        <fullName evidence="3">Chitin-binding type-1 domain-containing protein</fullName>
    </recommendedName>
</protein>
<dbReference type="Proteomes" id="UP001152049">
    <property type="component" value="Unassembled WGS sequence"/>
</dbReference>
<evidence type="ECO:0000313" key="4">
    <source>
        <dbReference type="EMBL" id="KAJ4253846.1"/>
    </source>
</evidence>
<keyword evidence="5" id="KW-1185">Reference proteome</keyword>
<sequence length="996" mass="109261">MPSQRLGLGHYTKVAAGALLLNPLGTLASPASKDKKVFAHYMVGDSTAQHRQQDIKDAKSYGIDGFSLNIGKPNPDFVRSTMNDMFDFAAGQDFGLHISMDLWAAGDKPDNMSVPDYKSLFVDFFGHAAYEKGSNGFPMVTTFSDGGTNNMTWVDWRDQFAEKVFLIPNLDGIPGYWEWNEGWWEHWGQVVDGLFTWESAWPLRKGKGGAYPGDIGPDLPLMKGCKTNNKKYMIPLSPLQYKDSYGANLYRAGDVNLPTRMQNILAHRGDIHYVNIMTWNDGPESHYIGNIWPEQNDSPTPAHYMTLPHKGWLPLIGSFITAFKGDGVMKPHGGETVTGAFWYKSILSDTKCTASAKAVGIDEQYMSKPENYATAKDLGTYAIVLPQGASGWSLKVSSGGKVDTITGLNGGLNYGNTGLRAGAQSIQVLDSSGKVIATAGGGRCVYGGDACPDCTYNVNPNVVQFTSESLPVSSKCDEKCTAKEGGSSGDWGEISKDGKCGRDHGNTNCIGSALGSCCSVDGECGMSTLHCRTGCQLSAGYCFQNEGKQTVGDGDDDGEGGGVSKDDPDAMWPGYLKDAICDLDFTVTDPDVLTSRWLQSGAATWFINYIDQQGAEGWANKFFIRVKNSTTVEYNCAKVESDNCPLPKDKDCPSYFPPSAFYLHYQMASLHDAMKQIWSNMIEESVGTLTTQIPDIVDTYGTPKEDENSLILNMFVGVLTSLAGISGGIQDVTPGNALGKFVNPLTAISGVFAQAAAADGSVKGITPEELERALDKNWGQMFKAVMGSIHDTLDHVFNGKVPEGWEGDITPEDYVKIWFLKGEWMNINVINEMVELYVANTKQRFAEFATLRAMKSENKEHYRLLVAPKDCISEEKCKTFDGAYFYKDHCLAFGYQINAQMTPTVSIRLQGDDLKTLGQYFPDMNGALVNNFDCAPYAREHPKECYGGSGFYGRPKECSEIPDPEIPTHKDLNVKDPLRYPRCYFNLATIPWEQCK</sequence>
<dbReference type="GO" id="GO:0008061">
    <property type="term" value="F:chitin binding"/>
    <property type="evidence" value="ECO:0007669"/>
    <property type="project" value="UniProtKB-UniRule"/>
</dbReference>
<evidence type="ECO:0000256" key="2">
    <source>
        <dbReference type="PROSITE-ProRule" id="PRU00261"/>
    </source>
</evidence>
<feature type="domain" description="Chitin-binding type-1" evidence="3">
    <location>
        <begin position="497"/>
        <end position="544"/>
    </location>
</feature>
<keyword evidence="2" id="KW-1015">Disulfide bond</keyword>
<keyword evidence="1 2" id="KW-0147">Chitin-binding</keyword>
<dbReference type="AlphaFoldDB" id="A0A9W8VAX1"/>
<comment type="caution">
    <text evidence="4">The sequence shown here is derived from an EMBL/GenBank/DDBJ whole genome shotgun (WGS) entry which is preliminary data.</text>
</comment>
<dbReference type="InterPro" id="IPR005197">
    <property type="entry name" value="Glyco_hydro_71"/>
</dbReference>
<dbReference type="CDD" id="cd11618">
    <property type="entry name" value="ChtBD1_1"/>
    <property type="match status" value="1"/>
</dbReference>
<organism evidence="4 5">
    <name type="scientific">Fusarium torreyae</name>
    <dbReference type="NCBI Taxonomy" id="1237075"/>
    <lineage>
        <taxon>Eukaryota</taxon>
        <taxon>Fungi</taxon>
        <taxon>Dikarya</taxon>
        <taxon>Ascomycota</taxon>
        <taxon>Pezizomycotina</taxon>
        <taxon>Sordariomycetes</taxon>
        <taxon>Hypocreomycetidae</taxon>
        <taxon>Hypocreales</taxon>
        <taxon>Nectriaceae</taxon>
        <taxon>Fusarium</taxon>
    </lineage>
</organism>
<dbReference type="Pfam" id="PF03659">
    <property type="entry name" value="Glyco_hydro_71"/>
    <property type="match status" value="1"/>
</dbReference>
<evidence type="ECO:0000259" key="3">
    <source>
        <dbReference type="PROSITE" id="PS50941"/>
    </source>
</evidence>
<dbReference type="EMBL" id="JAOQAZ010000023">
    <property type="protein sequence ID" value="KAJ4253846.1"/>
    <property type="molecule type" value="Genomic_DNA"/>
</dbReference>
<accession>A0A9W8VAX1</accession>